<sequence>MIKNASKHLCFYGFKVHILVTLSGYILNSVVTPAPVHDIKVVYELLEGCKQSAILGDLG</sequence>
<name>E0PD36_STREI</name>
<dbReference type="Proteomes" id="UP000004290">
    <property type="component" value="Unassembled WGS sequence"/>
</dbReference>
<dbReference type="AlphaFoldDB" id="E0PD36"/>
<organism evidence="2 3">
    <name type="scientific">Streptococcus equinus ATCC 700338</name>
    <dbReference type="NCBI Taxonomy" id="864569"/>
    <lineage>
        <taxon>Bacteria</taxon>
        <taxon>Bacillati</taxon>
        <taxon>Bacillota</taxon>
        <taxon>Bacilli</taxon>
        <taxon>Lactobacillales</taxon>
        <taxon>Streptococcaceae</taxon>
        <taxon>Streptococcus</taxon>
    </lineage>
</organism>
<dbReference type="EMBL" id="AEEL01000012">
    <property type="protein sequence ID" value="EFM27789.1"/>
    <property type="molecule type" value="Genomic_DNA"/>
</dbReference>
<keyword evidence="3" id="KW-1185">Reference proteome</keyword>
<dbReference type="GO" id="GO:0004803">
    <property type="term" value="F:transposase activity"/>
    <property type="evidence" value="ECO:0007669"/>
    <property type="project" value="InterPro"/>
</dbReference>
<evidence type="ECO:0000313" key="2">
    <source>
        <dbReference type="EMBL" id="EFM27789.1"/>
    </source>
</evidence>
<dbReference type="HOGENOM" id="CLU_210472_0_0_9"/>
<comment type="caution">
    <text evidence="2">The sequence shown here is derived from an EMBL/GenBank/DDBJ whole genome shotgun (WGS) entry which is preliminary data.</text>
</comment>
<dbReference type="GO" id="GO:0006313">
    <property type="term" value="P:DNA transposition"/>
    <property type="evidence" value="ECO:0007669"/>
    <property type="project" value="InterPro"/>
</dbReference>
<accession>E0PD36</accession>
<feature type="domain" description="Transposase IS4-like" evidence="1">
    <location>
        <begin position="10"/>
        <end position="59"/>
    </location>
</feature>
<proteinExistence type="predicted"/>
<reference evidence="2 3" key="1">
    <citation type="submission" date="2010-07" db="EMBL/GenBank/DDBJ databases">
        <authorList>
            <person name="Muzny D."/>
            <person name="Qin X."/>
            <person name="Deng J."/>
            <person name="Jiang H."/>
            <person name="Liu Y."/>
            <person name="Qu J."/>
            <person name="Song X.-Z."/>
            <person name="Zhang L."/>
            <person name="Thornton R."/>
            <person name="Coyle M."/>
            <person name="Francisco L."/>
            <person name="Jackson L."/>
            <person name="Javaid M."/>
            <person name="Korchina V."/>
            <person name="Kovar C."/>
            <person name="Mata R."/>
            <person name="Mathew T."/>
            <person name="Ngo R."/>
            <person name="Nguyen L."/>
            <person name="Nguyen N."/>
            <person name="Okwuonu G."/>
            <person name="Ongeri F."/>
            <person name="Pham C."/>
            <person name="Simmons D."/>
            <person name="Wilczek-Boney K."/>
            <person name="Hale W."/>
            <person name="Jakkamsetti A."/>
            <person name="Pham P."/>
            <person name="Ruth R."/>
            <person name="San Lucas F."/>
            <person name="Warren J."/>
            <person name="Zhang J."/>
            <person name="Zhao Z."/>
            <person name="Zhou C."/>
            <person name="Zhu D."/>
            <person name="Lee S."/>
            <person name="Bess C."/>
            <person name="Blankenburg K."/>
            <person name="Forbes L."/>
            <person name="Fu Q."/>
            <person name="Gubbala S."/>
            <person name="Hirani K."/>
            <person name="Jayaseelan J.C."/>
            <person name="Lara F."/>
            <person name="Munidasa M."/>
            <person name="Palculict T."/>
            <person name="Patil S."/>
            <person name="Pu L.-L."/>
            <person name="Saada N."/>
            <person name="Tang L."/>
            <person name="Weissenberger G."/>
            <person name="Zhu Y."/>
            <person name="Hemphill L."/>
            <person name="Shang Y."/>
            <person name="Youmans B."/>
            <person name="Ayvaz T."/>
            <person name="Ross M."/>
            <person name="Santibanez J."/>
            <person name="Aqrawi P."/>
            <person name="Gross S."/>
            <person name="Joshi V."/>
            <person name="Fowler G."/>
            <person name="Nazareth L."/>
            <person name="Reid J."/>
            <person name="Worley K."/>
            <person name="Petrosino J."/>
            <person name="Highlander S."/>
            <person name="Gibbs R."/>
        </authorList>
    </citation>
    <scope>NUCLEOTIDE SEQUENCE [LARGE SCALE GENOMIC DNA]</scope>
    <source>
        <strain evidence="2 3">ATCC 700338</strain>
    </source>
</reference>
<evidence type="ECO:0000313" key="3">
    <source>
        <dbReference type="Proteomes" id="UP000004290"/>
    </source>
</evidence>
<dbReference type="Pfam" id="PF01609">
    <property type="entry name" value="DDE_Tnp_1"/>
    <property type="match status" value="1"/>
</dbReference>
<dbReference type="InterPro" id="IPR002559">
    <property type="entry name" value="Transposase_11"/>
</dbReference>
<dbReference type="GO" id="GO:0003677">
    <property type="term" value="F:DNA binding"/>
    <property type="evidence" value="ECO:0007669"/>
    <property type="project" value="InterPro"/>
</dbReference>
<evidence type="ECO:0000259" key="1">
    <source>
        <dbReference type="Pfam" id="PF01609"/>
    </source>
</evidence>
<protein>
    <recommendedName>
        <fullName evidence="1">Transposase IS4-like domain-containing protein</fullName>
    </recommendedName>
</protein>
<gene>
    <name evidence="2" type="ORF">HMPREF9319_0759</name>
</gene>